<evidence type="ECO:0000313" key="1">
    <source>
        <dbReference type="EMBL" id="KAA8573829.1"/>
    </source>
</evidence>
<organism evidence="1 2">
    <name type="scientific">Monilinia fructicola</name>
    <name type="common">Brown rot fungus</name>
    <name type="synonym">Ciboria fructicola</name>
    <dbReference type="NCBI Taxonomy" id="38448"/>
    <lineage>
        <taxon>Eukaryota</taxon>
        <taxon>Fungi</taxon>
        <taxon>Dikarya</taxon>
        <taxon>Ascomycota</taxon>
        <taxon>Pezizomycotina</taxon>
        <taxon>Leotiomycetes</taxon>
        <taxon>Helotiales</taxon>
        <taxon>Sclerotiniaceae</taxon>
        <taxon>Monilinia</taxon>
    </lineage>
</organism>
<protein>
    <submittedName>
        <fullName evidence="1">Uncharacterized protein</fullName>
    </submittedName>
</protein>
<keyword evidence="2" id="KW-1185">Reference proteome</keyword>
<dbReference type="Proteomes" id="UP000322873">
    <property type="component" value="Unassembled WGS sequence"/>
</dbReference>
<proteinExistence type="predicted"/>
<name>A0A5M9K061_MONFR</name>
<gene>
    <name evidence="1" type="ORF">EYC84_005383</name>
</gene>
<sequence>MRKEEKGRRIQNAILFLPNGSYKIIQYSKHISYHLISSSMILSILESFEQSIANDRERPTPSIQTIRPFWTLFACINYREPFQFVFPMSFTLQ</sequence>
<dbReference type="EMBL" id="VICG01000003">
    <property type="protein sequence ID" value="KAA8573829.1"/>
    <property type="molecule type" value="Genomic_DNA"/>
</dbReference>
<accession>A0A5M9K061</accession>
<reference evidence="1 2" key="1">
    <citation type="submission" date="2019-06" db="EMBL/GenBank/DDBJ databases">
        <title>Genome Sequence of the Brown Rot Fungal Pathogen Monilinia fructicola.</title>
        <authorList>
            <person name="De Miccolis Angelini R.M."/>
            <person name="Landi L."/>
            <person name="Abate D."/>
            <person name="Pollastro S."/>
            <person name="Romanazzi G."/>
            <person name="Faretra F."/>
        </authorList>
    </citation>
    <scope>NUCLEOTIDE SEQUENCE [LARGE SCALE GENOMIC DNA]</scope>
    <source>
        <strain evidence="1 2">Mfrc123</strain>
    </source>
</reference>
<comment type="caution">
    <text evidence="1">The sequence shown here is derived from an EMBL/GenBank/DDBJ whole genome shotgun (WGS) entry which is preliminary data.</text>
</comment>
<dbReference type="AlphaFoldDB" id="A0A5M9K061"/>
<evidence type="ECO:0000313" key="2">
    <source>
        <dbReference type="Proteomes" id="UP000322873"/>
    </source>
</evidence>